<reference evidence="1 2" key="1">
    <citation type="submission" date="2020-08" db="EMBL/GenBank/DDBJ databases">
        <title>Bridging the membrane lipid divide: bacteria of the FCB group superphylum have the potential to synthesize archaeal ether lipids.</title>
        <authorList>
            <person name="Villanueva L."/>
            <person name="Von Meijenfeldt F.A.B."/>
            <person name="Westbye A.B."/>
            <person name="Yadav S."/>
            <person name="Hopmans E.C."/>
            <person name="Dutilh B.E."/>
            <person name="Sinninghe Damste J.S."/>
        </authorList>
    </citation>
    <scope>NUCLEOTIDE SEQUENCE [LARGE SCALE GENOMIC DNA]</scope>
    <source>
        <strain evidence="1">NIOZ-UU47</strain>
    </source>
</reference>
<accession>A0A8J6TEI6</accession>
<evidence type="ECO:0000313" key="1">
    <source>
        <dbReference type="EMBL" id="MBC8316928.1"/>
    </source>
</evidence>
<organism evidence="1 2">
    <name type="scientific">Candidatus Desulfobia pelagia</name>
    <dbReference type="NCBI Taxonomy" id="2841692"/>
    <lineage>
        <taxon>Bacteria</taxon>
        <taxon>Pseudomonadati</taxon>
        <taxon>Thermodesulfobacteriota</taxon>
        <taxon>Desulfobulbia</taxon>
        <taxon>Desulfobulbales</taxon>
        <taxon>Desulfobulbaceae</taxon>
        <taxon>Candidatus Desulfobia</taxon>
    </lineage>
</organism>
<comment type="caution">
    <text evidence="1">The sequence shown here is derived from an EMBL/GenBank/DDBJ whole genome shotgun (WGS) entry which is preliminary data.</text>
</comment>
<dbReference type="Proteomes" id="UP000614424">
    <property type="component" value="Unassembled WGS sequence"/>
</dbReference>
<dbReference type="EMBL" id="JACNJZ010000060">
    <property type="protein sequence ID" value="MBC8316928.1"/>
    <property type="molecule type" value="Genomic_DNA"/>
</dbReference>
<proteinExistence type="predicted"/>
<gene>
    <name evidence="1" type="ORF">H8E41_03415</name>
</gene>
<feature type="non-terminal residue" evidence="1">
    <location>
        <position position="1"/>
    </location>
</feature>
<dbReference type="AlphaFoldDB" id="A0A8J6TEI6"/>
<evidence type="ECO:0000313" key="2">
    <source>
        <dbReference type="Proteomes" id="UP000614424"/>
    </source>
</evidence>
<name>A0A8J6TEI6_9BACT</name>
<sequence>AEYLWHKVQKAEHVFAADLRNGEQENLEVEIAEDDLDATDLVDISLPFSCVKAREKRHRHIVGLSATRLDDSRKKWQINQIVMGCDGLLTS</sequence>
<protein>
    <submittedName>
        <fullName evidence="1">Uncharacterized protein</fullName>
    </submittedName>
</protein>